<dbReference type="PANTHER" id="PTHR23511">
    <property type="entry name" value="SYNAPTIC VESICLE GLYCOPROTEIN 2"/>
    <property type="match status" value="1"/>
</dbReference>
<reference evidence="10" key="1">
    <citation type="journal article" date="2019" name="Int. J. Syst. Evol. Microbiol.">
        <title>The Global Catalogue of Microorganisms (GCM) 10K type strain sequencing project: providing services to taxonomists for standard genome sequencing and annotation.</title>
        <authorList>
            <consortium name="The Broad Institute Genomics Platform"/>
            <consortium name="The Broad Institute Genome Sequencing Center for Infectious Disease"/>
            <person name="Wu L."/>
            <person name="Ma J."/>
        </authorList>
    </citation>
    <scope>NUCLEOTIDE SEQUENCE [LARGE SCALE GENOMIC DNA]</scope>
    <source>
        <strain evidence="10">JCM 11448</strain>
    </source>
</reference>
<feature type="domain" description="Major facilitator superfamily (MFS) profile" evidence="8">
    <location>
        <begin position="42"/>
        <end position="452"/>
    </location>
</feature>
<dbReference type="InterPro" id="IPR036259">
    <property type="entry name" value="MFS_trans_sf"/>
</dbReference>
<dbReference type="Proteomes" id="UP001500282">
    <property type="component" value="Unassembled WGS sequence"/>
</dbReference>
<feature type="transmembrane region" description="Helical" evidence="7">
    <location>
        <begin position="368"/>
        <end position="387"/>
    </location>
</feature>
<evidence type="ECO:0000256" key="1">
    <source>
        <dbReference type="ARBA" id="ARBA00004651"/>
    </source>
</evidence>
<proteinExistence type="predicted"/>
<feature type="compositionally biased region" description="Acidic residues" evidence="6">
    <location>
        <begin position="1"/>
        <end position="12"/>
    </location>
</feature>
<feature type="transmembrane region" description="Helical" evidence="7">
    <location>
        <begin position="166"/>
        <end position="190"/>
    </location>
</feature>
<evidence type="ECO:0000259" key="8">
    <source>
        <dbReference type="PROSITE" id="PS50850"/>
    </source>
</evidence>
<evidence type="ECO:0000313" key="9">
    <source>
        <dbReference type="EMBL" id="GAA1247159.1"/>
    </source>
</evidence>
<dbReference type="InterPro" id="IPR003663">
    <property type="entry name" value="Sugar/inositol_transpt"/>
</dbReference>
<dbReference type="PRINTS" id="PR00171">
    <property type="entry name" value="SUGRTRNSPORT"/>
</dbReference>
<dbReference type="Gene3D" id="1.20.1250.20">
    <property type="entry name" value="MFS general substrate transporter like domains"/>
    <property type="match status" value="1"/>
</dbReference>
<dbReference type="SUPFAM" id="SSF103473">
    <property type="entry name" value="MFS general substrate transporter"/>
    <property type="match status" value="1"/>
</dbReference>
<feature type="region of interest" description="Disordered" evidence="6">
    <location>
        <begin position="1"/>
        <end position="32"/>
    </location>
</feature>
<evidence type="ECO:0000256" key="7">
    <source>
        <dbReference type="SAM" id="Phobius"/>
    </source>
</evidence>
<feature type="transmembrane region" description="Helical" evidence="7">
    <location>
        <begin position="108"/>
        <end position="126"/>
    </location>
</feature>
<feature type="compositionally biased region" description="Basic and acidic residues" evidence="6">
    <location>
        <begin position="13"/>
        <end position="23"/>
    </location>
</feature>
<comment type="caution">
    <text evidence="9">The sequence shown here is derived from an EMBL/GenBank/DDBJ whole genome shotgun (WGS) entry which is preliminary data.</text>
</comment>
<comment type="subcellular location">
    <subcellularLocation>
        <location evidence="1">Cell membrane</location>
        <topology evidence="1">Multi-pass membrane protein</topology>
    </subcellularLocation>
</comment>
<evidence type="ECO:0000256" key="6">
    <source>
        <dbReference type="SAM" id="MobiDB-lite"/>
    </source>
</evidence>
<keyword evidence="3 7" id="KW-0812">Transmembrane</keyword>
<feature type="transmembrane region" description="Helical" evidence="7">
    <location>
        <begin position="432"/>
        <end position="448"/>
    </location>
</feature>
<keyword evidence="10" id="KW-1185">Reference proteome</keyword>
<organism evidence="9 10">
    <name type="scientific">Streptomyces javensis</name>
    <dbReference type="NCBI Taxonomy" id="114698"/>
    <lineage>
        <taxon>Bacteria</taxon>
        <taxon>Bacillati</taxon>
        <taxon>Actinomycetota</taxon>
        <taxon>Actinomycetes</taxon>
        <taxon>Kitasatosporales</taxon>
        <taxon>Streptomycetaceae</taxon>
        <taxon>Streptomyces</taxon>
        <taxon>Streptomyces violaceusniger group</taxon>
    </lineage>
</organism>
<feature type="transmembrane region" description="Helical" evidence="7">
    <location>
        <begin position="76"/>
        <end position="96"/>
    </location>
</feature>
<dbReference type="InterPro" id="IPR020846">
    <property type="entry name" value="MFS_dom"/>
</dbReference>
<dbReference type="EMBL" id="BAAAIH010000001">
    <property type="protein sequence ID" value="GAA1247159.1"/>
    <property type="molecule type" value="Genomic_DNA"/>
</dbReference>
<evidence type="ECO:0000256" key="3">
    <source>
        <dbReference type="ARBA" id="ARBA00022692"/>
    </source>
</evidence>
<evidence type="ECO:0000256" key="4">
    <source>
        <dbReference type="ARBA" id="ARBA00022989"/>
    </source>
</evidence>
<keyword evidence="4 7" id="KW-1133">Transmembrane helix</keyword>
<dbReference type="CDD" id="cd17316">
    <property type="entry name" value="MFS_SV2_like"/>
    <property type="match status" value="1"/>
</dbReference>
<feature type="transmembrane region" description="Helical" evidence="7">
    <location>
        <begin position="196"/>
        <end position="216"/>
    </location>
</feature>
<dbReference type="PROSITE" id="PS50850">
    <property type="entry name" value="MFS"/>
    <property type="match status" value="1"/>
</dbReference>
<dbReference type="Pfam" id="PF00083">
    <property type="entry name" value="Sugar_tr"/>
    <property type="match status" value="1"/>
</dbReference>
<name>A0ABP4H2C5_9ACTN</name>
<keyword evidence="2" id="KW-0813">Transport</keyword>
<feature type="transmembrane region" description="Helical" evidence="7">
    <location>
        <begin position="408"/>
        <end position="426"/>
    </location>
</feature>
<evidence type="ECO:0000313" key="10">
    <source>
        <dbReference type="Proteomes" id="UP001500282"/>
    </source>
</evidence>
<dbReference type="PANTHER" id="PTHR23511:SF34">
    <property type="entry name" value="SYNAPTIC VESICLE GLYCOPROTEIN 2"/>
    <property type="match status" value="1"/>
</dbReference>
<evidence type="ECO:0000256" key="2">
    <source>
        <dbReference type="ARBA" id="ARBA00022448"/>
    </source>
</evidence>
<feature type="transmembrane region" description="Helical" evidence="7">
    <location>
        <begin position="132"/>
        <end position="154"/>
    </location>
</feature>
<accession>A0ABP4H2C5</accession>
<dbReference type="InterPro" id="IPR005828">
    <property type="entry name" value="MFS_sugar_transport-like"/>
</dbReference>
<gene>
    <name evidence="9" type="ORF">GCM10009579_00820</name>
</gene>
<protein>
    <submittedName>
        <fullName evidence="9">MFS transporter</fullName>
    </submittedName>
</protein>
<evidence type="ECO:0000256" key="5">
    <source>
        <dbReference type="ARBA" id="ARBA00023136"/>
    </source>
</evidence>
<feature type="transmembrane region" description="Helical" evidence="7">
    <location>
        <begin position="313"/>
        <end position="330"/>
    </location>
</feature>
<feature type="transmembrane region" description="Helical" evidence="7">
    <location>
        <begin position="275"/>
        <end position="293"/>
    </location>
</feature>
<feature type="transmembrane region" description="Helical" evidence="7">
    <location>
        <begin position="337"/>
        <end position="356"/>
    </location>
</feature>
<sequence length="462" mass="48471">MAVDAEAVDTEAADARRAGKREAAPGSGSASTEPLTGFHIRVTATTFGANFSDGYALGVIGAVLPALGETMRLSGVWQGLLGASALIGLFFGSILLGRVADVIGRQKLYLYNFVLIAVASAAQFWAHSPLVLFLLRLAIGFGLGADYAVGPTLLSEFVPGRLRGVLLGSLTVLWTVGYVLANILGTYIPINGTTAYWLLASGAVPALLVLLLRIGIPESPSWLAARGRSAEAARIRRTYLGQSEATAADAEAAAAAQPPAARYRELFARGQATKTWFGVIFYSAQVLPYFAIYTFMPQILATLNISGADTQNLVLNLALLLGGVIGLWPVQRLGRRPFTIGTFAILTLCLGAMAVLSDGSSGALMVPFLIYTFVMAGASTITQVYPAELFPTALRGSGVGFLNGTSRVASAVGTFVLPVSLGHFGAGWSMGWMALVLLLGTAVSLVWAPETRDTLTAEDLPH</sequence>
<keyword evidence="5 7" id="KW-0472">Membrane</keyword>